<dbReference type="Pfam" id="PF11994">
    <property type="entry name" value="DUF3489"/>
    <property type="match status" value="1"/>
</dbReference>
<evidence type="ECO:0000313" key="2">
    <source>
        <dbReference type="Proteomes" id="UP000229366"/>
    </source>
</evidence>
<gene>
    <name evidence="1" type="ORF">B0G85_1747</name>
</gene>
<dbReference type="EMBL" id="PGTX01000004">
    <property type="protein sequence ID" value="PJI77144.1"/>
    <property type="molecule type" value="Genomic_DNA"/>
</dbReference>
<reference evidence="1 2" key="1">
    <citation type="submission" date="2017-11" db="EMBL/GenBank/DDBJ databases">
        <title>Genomic Encyclopedia of Type Strains, Phase III (KMG-III): the genomes of soil and plant-associated and newly described type strains.</title>
        <authorList>
            <person name="Whitman W."/>
        </authorList>
    </citation>
    <scope>NUCLEOTIDE SEQUENCE [LARGE SCALE GENOMIC DNA]</scope>
    <source>
        <strain evidence="1 2">UB-Domo-W1</strain>
    </source>
</reference>
<name>A0A2M8VJF9_9BURK</name>
<sequence>MRVVLSKTTKPILKLPTPKVITPEMAQPQKKVAAKSLKKAVVTSAASSAPSSITPPRLLKPTKQSQCIDLLSQPQGSSLEELMHTLGWQAHSIRGYISGTLRKKLGLHIVRHTVDGIYMYQITQSKI</sequence>
<accession>A0A2M8VJF9</accession>
<evidence type="ECO:0000313" key="1">
    <source>
        <dbReference type="EMBL" id="PJI77144.1"/>
    </source>
</evidence>
<comment type="caution">
    <text evidence="1">The sequence shown here is derived from an EMBL/GenBank/DDBJ whole genome shotgun (WGS) entry which is preliminary data.</text>
</comment>
<proteinExistence type="predicted"/>
<dbReference type="Proteomes" id="UP000229366">
    <property type="component" value="Unassembled WGS sequence"/>
</dbReference>
<protein>
    <submittedName>
        <fullName evidence="1">Uncharacterized protein DUF3489</fullName>
    </submittedName>
</protein>
<organism evidence="1 2">
    <name type="scientific">Polynucleobacter brandtiae</name>
    <dbReference type="NCBI Taxonomy" id="1938816"/>
    <lineage>
        <taxon>Bacteria</taxon>
        <taxon>Pseudomonadati</taxon>
        <taxon>Pseudomonadota</taxon>
        <taxon>Betaproteobacteria</taxon>
        <taxon>Burkholderiales</taxon>
        <taxon>Burkholderiaceae</taxon>
        <taxon>Polynucleobacter</taxon>
    </lineage>
</organism>
<dbReference type="RefSeq" id="WP_232726003.1">
    <property type="nucleotide sequence ID" value="NZ_CBCSBW010000005.1"/>
</dbReference>
<dbReference type="AlphaFoldDB" id="A0A2M8VJF9"/>
<keyword evidence="2" id="KW-1185">Reference proteome</keyword>
<dbReference type="InterPro" id="IPR021880">
    <property type="entry name" value="DUF3489"/>
</dbReference>